<dbReference type="AlphaFoldDB" id="A0A0D2J254"/>
<feature type="compositionally biased region" description="Polar residues" evidence="1">
    <location>
        <begin position="1"/>
        <end position="14"/>
    </location>
</feature>
<dbReference type="Proteomes" id="UP000054498">
    <property type="component" value="Unassembled WGS sequence"/>
</dbReference>
<dbReference type="KEGG" id="mng:MNEG_13891"/>
<evidence type="ECO:0000313" key="2">
    <source>
        <dbReference type="EMBL" id="KIY94072.1"/>
    </source>
</evidence>
<feature type="non-terminal residue" evidence="2">
    <location>
        <position position="1"/>
    </location>
</feature>
<dbReference type="EMBL" id="KK104332">
    <property type="protein sequence ID" value="KIY94072.1"/>
    <property type="molecule type" value="Genomic_DNA"/>
</dbReference>
<organism evidence="2 3">
    <name type="scientific">Monoraphidium neglectum</name>
    <dbReference type="NCBI Taxonomy" id="145388"/>
    <lineage>
        <taxon>Eukaryota</taxon>
        <taxon>Viridiplantae</taxon>
        <taxon>Chlorophyta</taxon>
        <taxon>core chlorophytes</taxon>
        <taxon>Chlorophyceae</taxon>
        <taxon>CS clade</taxon>
        <taxon>Sphaeropleales</taxon>
        <taxon>Selenastraceae</taxon>
        <taxon>Monoraphidium</taxon>
    </lineage>
</organism>
<evidence type="ECO:0000256" key="1">
    <source>
        <dbReference type="SAM" id="MobiDB-lite"/>
    </source>
</evidence>
<keyword evidence="3" id="KW-1185">Reference proteome</keyword>
<feature type="non-terminal residue" evidence="2">
    <location>
        <position position="50"/>
    </location>
</feature>
<evidence type="ECO:0000313" key="3">
    <source>
        <dbReference type="Proteomes" id="UP000054498"/>
    </source>
</evidence>
<feature type="region of interest" description="Disordered" evidence="1">
    <location>
        <begin position="1"/>
        <end position="20"/>
    </location>
</feature>
<protein>
    <submittedName>
        <fullName evidence="2">Uncharacterized protein</fullName>
    </submittedName>
</protein>
<accession>A0A0D2J254</accession>
<proteinExistence type="predicted"/>
<sequence length="50" mass="5470">SLSAAASFRHQSLGASPLRRNGTRLRQVGWRHAWKLTTSRSGPGPRLLAC</sequence>
<reference evidence="2 3" key="1">
    <citation type="journal article" date="2013" name="BMC Genomics">
        <title>Reconstruction of the lipid metabolism for the microalga Monoraphidium neglectum from its genome sequence reveals characteristics suitable for biofuel production.</title>
        <authorList>
            <person name="Bogen C."/>
            <person name="Al-Dilaimi A."/>
            <person name="Albersmeier A."/>
            <person name="Wichmann J."/>
            <person name="Grundmann M."/>
            <person name="Rupp O."/>
            <person name="Lauersen K.J."/>
            <person name="Blifernez-Klassen O."/>
            <person name="Kalinowski J."/>
            <person name="Goesmann A."/>
            <person name="Mussgnug J.H."/>
            <person name="Kruse O."/>
        </authorList>
    </citation>
    <scope>NUCLEOTIDE SEQUENCE [LARGE SCALE GENOMIC DNA]</scope>
    <source>
        <strain evidence="2 3">SAG 48.87</strain>
    </source>
</reference>
<gene>
    <name evidence="2" type="ORF">MNEG_13891</name>
</gene>
<name>A0A0D2J254_9CHLO</name>
<dbReference type="GeneID" id="25731399"/>
<dbReference type="RefSeq" id="XP_013893092.1">
    <property type="nucleotide sequence ID" value="XM_014037638.1"/>
</dbReference>